<sequence length="262" mass="26425">MPSTHDDPDRRQPAAGPGLTVALLLVAAAAVAAAATGHRVPATAGALALVGLSLARQAVTGRRHRQQLDHAVAAARRDPLTGLPNRALAEEMLTSASRGGAPITVALVDVNGLRAINNELGYAAGDAYLRLVAGGLAEAVPPHGVLVRLGGDEFLLLAWGTDPQGLAARIGAGLAGPATIGGFRARPRVSAGIATTATTGGGLIDARHALARADSVVAGIKRDGGDQIRVFDPARDAEPARDGTRPVLRPRDSAPGTDTGPA</sequence>
<dbReference type="InterPro" id="IPR000160">
    <property type="entry name" value="GGDEF_dom"/>
</dbReference>
<protein>
    <recommendedName>
        <fullName evidence="2">GGDEF domain-containing protein</fullName>
    </recommendedName>
</protein>
<accession>A0A9W6KKJ3</accession>
<dbReference type="PANTHER" id="PTHR44757">
    <property type="entry name" value="DIGUANYLATE CYCLASE DGCP"/>
    <property type="match status" value="1"/>
</dbReference>
<dbReference type="Pfam" id="PF00990">
    <property type="entry name" value="GGDEF"/>
    <property type="match status" value="1"/>
</dbReference>
<reference evidence="3" key="2">
    <citation type="submission" date="2023-01" db="EMBL/GenBank/DDBJ databases">
        <authorList>
            <person name="Sun Q."/>
            <person name="Evtushenko L."/>
        </authorList>
    </citation>
    <scope>NUCLEOTIDE SEQUENCE</scope>
    <source>
        <strain evidence="3">VKM Ac-1321</strain>
    </source>
</reference>
<dbReference type="CDD" id="cd01949">
    <property type="entry name" value="GGDEF"/>
    <property type="match status" value="1"/>
</dbReference>
<reference evidence="3" key="1">
    <citation type="journal article" date="2014" name="Int. J. Syst. Evol. Microbiol.">
        <title>Complete genome sequence of Corynebacterium casei LMG S-19264T (=DSM 44701T), isolated from a smear-ripened cheese.</title>
        <authorList>
            <consortium name="US DOE Joint Genome Institute (JGI-PGF)"/>
            <person name="Walter F."/>
            <person name="Albersmeier A."/>
            <person name="Kalinowski J."/>
            <person name="Ruckert C."/>
        </authorList>
    </citation>
    <scope>NUCLEOTIDE SEQUENCE</scope>
    <source>
        <strain evidence="3">VKM Ac-1321</strain>
    </source>
</reference>
<dbReference type="RefSeq" id="WP_271189542.1">
    <property type="nucleotide sequence ID" value="NZ_BSFP01000037.1"/>
</dbReference>
<gene>
    <name evidence="3" type="ORF">GCM10017581_054670</name>
</gene>
<proteinExistence type="predicted"/>
<dbReference type="PROSITE" id="PS50887">
    <property type="entry name" value="GGDEF"/>
    <property type="match status" value="1"/>
</dbReference>
<keyword evidence="4" id="KW-1185">Reference proteome</keyword>
<name>A0A9W6KKJ3_9ACTN</name>
<evidence type="ECO:0000256" key="1">
    <source>
        <dbReference type="SAM" id="MobiDB-lite"/>
    </source>
</evidence>
<dbReference type="InterPro" id="IPR043128">
    <property type="entry name" value="Rev_trsase/Diguanyl_cyclase"/>
</dbReference>
<evidence type="ECO:0000313" key="3">
    <source>
        <dbReference type="EMBL" id="GLL03721.1"/>
    </source>
</evidence>
<evidence type="ECO:0000313" key="4">
    <source>
        <dbReference type="Proteomes" id="UP001143480"/>
    </source>
</evidence>
<dbReference type="AlphaFoldDB" id="A0A9W6KKJ3"/>
<dbReference type="Gene3D" id="3.30.70.270">
    <property type="match status" value="1"/>
</dbReference>
<dbReference type="SUPFAM" id="SSF55073">
    <property type="entry name" value="Nucleotide cyclase"/>
    <property type="match status" value="1"/>
</dbReference>
<organism evidence="3 4">
    <name type="scientific">Dactylosporangium matsuzakiense</name>
    <dbReference type="NCBI Taxonomy" id="53360"/>
    <lineage>
        <taxon>Bacteria</taxon>
        <taxon>Bacillati</taxon>
        <taxon>Actinomycetota</taxon>
        <taxon>Actinomycetes</taxon>
        <taxon>Micromonosporales</taxon>
        <taxon>Micromonosporaceae</taxon>
        <taxon>Dactylosporangium</taxon>
    </lineage>
</organism>
<dbReference type="SMART" id="SM00267">
    <property type="entry name" value="GGDEF"/>
    <property type="match status" value="1"/>
</dbReference>
<dbReference type="NCBIfam" id="TIGR00254">
    <property type="entry name" value="GGDEF"/>
    <property type="match status" value="1"/>
</dbReference>
<feature type="compositionally biased region" description="Basic and acidic residues" evidence="1">
    <location>
        <begin position="232"/>
        <end position="252"/>
    </location>
</feature>
<comment type="caution">
    <text evidence="3">The sequence shown here is derived from an EMBL/GenBank/DDBJ whole genome shotgun (WGS) entry which is preliminary data.</text>
</comment>
<dbReference type="PANTHER" id="PTHR44757:SF2">
    <property type="entry name" value="BIOFILM ARCHITECTURE MAINTENANCE PROTEIN MBAA"/>
    <property type="match status" value="1"/>
</dbReference>
<feature type="domain" description="GGDEF" evidence="2">
    <location>
        <begin position="101"/>
        <end position="233"/>
    </location>
</feature>
<evidence type="ECO:0000259" key="2">
    <source>
        <dbReference type="PROSITE" id="PS50887"/>
    </source>
</evidence>
<feature type="region of interest" description="Disordered" evidence="1">
    <location>
        <begin position="230"/>
        <end position="262"/>
    </location>
</feature>
<dbReference type="EMBL" id="BSFP01000037">
    <property type="protein sequence ID" value="GLL03721.1"/>
    <property type="molecule type" value="Genomic_DNA"/>
</dbReference>
<dbReference type="Proteomes" id="UP001143480">
    <property type="component" value="Unassembled WGS sequence"/>
</dbReference>
<dbReference type="InterPro" id="IPR029787">
    <property type="entry name" value="Nucleotide_cyclase"/>
</dbReference>
<dbReference type="InterPro" id="IPR052155">
    <property type="entry name" value="Biofilm_reg_signaling"/>
</dbReference>